<feature type="transmembrane region" description="Helical" evidence="6">
    <location>
        <begin position="157"/>
        <end position="176"/>
    </location>
</feature>
<accession>A0ABQ2MQ09</accession>
<evidence type="ECO:0000256" key="1">
    <source>
        <dbReference type="ARBA" id="ARBA00004141"/>
    </source>
</evidence>
<name>A0ABQ2MQ09_9ACTN</name>
<keyword evidence="6" id="KW-1003">Cell membrane</keyword>
<feature type="domain" description="ABC transmembrane type-2" evidence="8">
    <location>
        <begin position="41"/>
        <end position="264"/>
    </location>
</feature>
<dbReference type="PROSITE" id="PS51012">
    <property type="entry name" value="ABC_TM2"/>
    <property type="match status" value="1"/>
</dbReference>
<dbReference type="Proteomes" id="UP000631535">
    <property type="component" value="Unassembled WGS sequence"/>
</dbReference>
<evidence type="ECO:0000256" key="5">
    <source>
        <dbReference type="ARBA" id="ARBA00023251"/>
    </source>
</evidence>
<dbReference type="PANTHER" id="PTHR43027">
    <property type="entry name" value="DOXORUBICIN RESISTANCE ABC TRANSPORTER PERMEASE PROTEIN DRRC-RELATED"/>
    <property type="match status" value="1"/>
</dbReference>
<comment type="subcellular location">
    <subcellularLocation>
        <location evidence="6">Cell membrane</location>
        <topology evidence="6">Multi-pass membrane protein</topology>
    </subcellularLocation>
    <subcellularLocation>
        <location evidence="1">Membrane</location>
        <topology evidence="1">Multi-pass membrane protein</topology>
    </subcellularLocation>
</comment>
<dbReference type="PIRSF" id="PIRSF006648">
    <property type="entry name" value="DrrB"/>
    <property type="match status" value="1"/>
</dbReference>
<comment type="similarity">
    <text evidence="6">Belongs to the ABC-2 integral membrane protein family.</text>
</comment>
<keyword evidence="2 6" id="KW-0812">Transmembrane</keyword>
<feature type="region of interest" description="Disordered" evidence="7">
    <location>
        <begin position="1"/>
        <end position="21"/>
    </location>
</feature>
<keyword evidence="10" id="KW-1185">Reference proteome</keyword>
<evidence type="ECO:0000256" key="3">
    <source>
        <dbReference type="ARBA" id="ARBA00022989"/>
    </source>
</evidence>
<evidence type="ECO:0000256" key="7">
    <source>
        <dbReference type="SAM" id="MobiDB-lite"/>
    </source>
</evidence>
<feature type="transmembrane region" description="Helical" evidence="6">
    <location>
        <begin position="188"/>
        <end position="207"/>
    </location>
</feature>
<keyword evidence="5" id="KW-0046">Antibiotic resistance</keyword>
<protein>
    <recommendedName>
        <fullName evidence="6">Transport permease protein</fullName>
    </recommendedName>
</protein>
<comment type="caution">
    <text evidence="9">The sequence shown here is derived from an EMBL/GenBank/DDBJ whole genome shotgun (WGS) entry which is preliminary data.</text>
</comment>
<proteinExistence type="inferred from homology"/>
<organism evidence="9 10">
    <name type="scientific">Streptomyces daqingensis</name>
    <dbReference type="NCBI Taxonomy" id="1472640"/>
    <lineage>
        <taxon>Bacteria</taxon>
        <taxon>Bacillati</taxon>
        <taxon>Actinomycetota</taxon>
        <taxon>Actinomycetes</taxon>
        <taxon>Kitasatosporales</taxon>
        <taxon>Streptomycetaceae</taxon>
        <taxon>Streptomyces</taxon>
    </lineage>
</organism>
<feature type="transmembrane region" description="Helical" evidence="6">
    <location>
        <begin position="246"/>
        <end position="265"/>
    </location>
</feature>
<keyword evidence="3 6" id="KW-1133">Transmembrane helix</keyword>
<dbReference type="InterPro" id="IPR000412">
    <property type="entry name" value="ABC_2_transport"/>
</dbReference>
<sequence length="271" mass="28227">MTATQAAPANTPGTKMNTSSAARRMAALGRAELTLLFRNKAALFVALATPILLTLLMRQTASGMNLDGTGLSLGTVLVPGSIGYVLIFAVYANLTGAYVTRREELVLKRLRTGEASDSEILAGAALPSVVLGVLQCVLLLVGGAALMDLGAPERPELVAAGVILGMVMMVGLAAVSATFTRTTEASQITTFPVIAISAVGSGIVIPLDVFPDTLGEICSLLPVSPVMELVRGGWAGTLDGPDSLKALGVAVLWIVLSMLAVRKWFPWEPRR</sequence>
<evidence type="ECO:0000256" key="4">
    <source>
        <dbReference type="ARBA" id="ARBA00023136"/>
    </source>
</evidence>
<feature type="transmembrane region" description="Helical" evidence="6">
    <location>
        <begin position="120"/>
        <end position="145"/>
    </location>
</feature>
<dbReference type="PANTHER" id="PTHR43027:SF2">
    <property type="entry name" value="TRANSPORT PERMEASE PROTEIN"/>
    <property type="match status" value="1"/>
</dbReference>
<feature type="transmembrane region" description="Helical" evidence="6">
    <location>
        <begin position="41"/>
        <end position="61"/>
    </location>
</feature>
<dbReference type="RefSeq" id="WP_189039430.1">
    <property type="nucleotide sequence ID" value="NZ_BMMP01000020.1"/>
</dbReference>
<evidence type="ECO:0000256" key="6">
    <source>
        <dbReference type="RuleBase" id="RU361157"/>
    </source>
</evidence>
<keyword evidence="4 6" id="KW-0472">Membrane</keyword>
<reference evidence="10" key="1">
    <citation type="journal article" date="2019" name="Int. J. Syst. Evol. Microbiol.">
        <title>The Global Catalogue of Microorganisms (GCM) 10K type strain sequencing project: providing services to taxonomists for standard genome sequencing and annotation.</title>
        <authorList>
            <consortium name="The Broad Institute Genomics Platform"/>
            <consortium name="The Broad Institute Genome Sequencing Center for Infectious Disease"/>
            <person name="Wu L."/>
            <person name="Ma J."/>
        </authorList>
    </citation>
    <scope>NUCLEOTIDE SEQUENCE [LARGE SCALE GENOMIC DNA]</scope>
    <source>
        <strain evidence="10">CGMCC 4.7178</strain>
    </source>
</reference>
<dbReference type="InterPro" id="IPR047817">
    <property type="entry name" value="ABC2_TM_bact-type"/>
</dbReference>
<dbReference type="Pfam" id="PF01061">
    <property type="entry name" value="ABC2_membrane"/>
    <property type="match status" value="1"/>
</dbReference>
<dbReference type="InterPro" id="IPR013525">
    <property type="entry name" value="ABC2_TM"/>
</dbReference>
<keyword evidence="6" id="KW-0813">Transport</keyword>
<dbReference type="EMBL" id="BMMP01000020">
    <property type="protein sequence ID" value="GGO56332.1"/>
    <property type="molecule type" value="Genomic_DNA"/>
</dbReference>
<feature type="transmembrane region" description="Helical" evidence="6">
    <location>
        <begin position="81"/>
        <end position="99"/>
    </location>
</feature>
<evidence type="ECO:0000313" key="10">
    <source>
        <dbReference type="Proteomes" id="UP000631535"/>
    </source>
</evidence>
<dbReference type="InterPro" id="IPR052902">
    <property type="entry name" value="ABC-2_transporter"/>
</dbReference>
<evidence type="ECO:0000259" key="8">
    <source>
        <dbReference type="PROSITE" id="PS51012"/>
    </source>
</evidence>
<gene>
    <name evidence="9" type="ORF">GCM10012287_49670</name>
</gene>
<evidence type="ECO:0000313" key="9">
    <source>
        <dbReference type="EMBL" id="GGO56332.1"/>
    </source>
</evidence>
<evidence type="ECO:0000256" key="2">
    <source>
        <dbReference type="ARBA" id="ARBA00022692"/>
    </source>
</evidence>